<name>A0A917FTD2_9BACL</name>
<protein>
    <recommendedName>
        <fullName evidence="3">Lipoprotein</fullName>
    </recommendedName>
</protein>
<reference evidence="1" key="2">
    <citation type="submission" date="2020-09" db="EMBL/GenBank/DDBJ databases">
        <authorList>
            <person name="Sun Q."/>
            <person name="Zhou Y."/>
        </authorList>
    </citation>
    <scope>NUCLEOTIDE SEQUENCE</scope>
    <source>
        <strain evidence="1">CGMCC 1.16134</strain>
    </source>
</reference>
<dbReference type="EMBL" id="BMKR01000032">
    <property type="protein sequence ID" value="GGG01477.1"/>
    <property type="molecule type" value="Genomic_DNA"/>
</dbReference>
<organism evidence="1 2">
    <name type="scientific">Paenibacillus albidus</name>
    <dbReference type="NCBI Taxonomy" id="2041023"/>
    <lineage>
        <taxon>Bacteria</taxon>
        <taxon>Bacillati</taxon>
        <taxon>Bacillota</taxon>
        <taxon>Bacilli</taxon>
        <taxon>Bacillales</taxon>
        <taxon>Paenibacillaceae</taxon>
        <taxon>Paenibacillus</taxon>
    </lineage>
</organism>
<gene>
    <name evidence="1" type="ORF">GCM10010912_52950</name>
</gene>
<dbReference type="Proteomes" id="UP000637643">
    <property type="component" value="Unassembled WGS sequence"/>
</dbReference>
<accession>A0A917FTD2</accession>
<dbReference type="AlphaFoldDB" id="A0A917FTD2"/>
<evidence type="ECO:0000313" key="1">
    <source>
        <dbReference type="EMBL" id="GGG01477.1"/>
    </source>
</evidence>
<reference evidence="1" key="1">
    <citation type="journal article" date="2014" name="Int. J. Syst. Evol. Microbiol.">
        <title>Complete genome sequence of Corynebacterium casei LMG S-19264T (=DSM 44701T), isolated from a smear-ripened cheese.</title>
        <authorList>
            <consortium name="US DOE Joint Genome Institute (JGI-PGF)"/>
            <person name="Walter F."/>
            <person name="Albersmeier A."/>
            <person name="Kalinowski J."/>
            <person name="Ruckert C."/>
        </authorList>
    </citation>
    <scope>NUCLEOTIDE SEQUENCE</scope>
    <source>
        <strain evidence="1">CGMCC 1.16134</strain>
    </source>
</reference>
<sequence length="258" mass="28079">MVKWIGLLQGAAALAGCGATGNEQVQPGTRPEVQAATAVPEPIAEKTAEPCGAVIEWVDFLMIDDIKYYQNYDGTKEVSAEQKGDKVGEVSYMLNEHACTNHVTQNGDAAFLPIGTEIYALKGYTPEFRVVAGGKIYEVKDNPKAATMEELFDIKGKVQKVSLESGMDGSLIGDFSEAASEAFIRELLPLPYFGFDKVYEQARFETGVFLRVTLQDGTSFRMIYYPKANAFTAGAFGTETLKELIMTQRAQIKAAAGL</sequence>
<evidence type="ECO:0008006" key="3">
    <source>
        <dbReference type="Google" id="ProtNLM"/>
    </source>
</evidence>
<evidence type="ECO:0000313" key="2">
    <source>
        <dbReference type="Proteomes" id="UP000637643"/>
    </source>
</evidence>
<proteinExistence type="predicted"/>
<dbReference type="PROSITE" id="PS51257">
    <property type="entry name" value="PROKAR_LIPOPROTEIN"/>
    <property type="match status" value="1"/>
</dbReference>
<comment type="caution">
    <text evidence="1">The sequence shown here is derived from an EMBL/GenBank/DDBJ whole genome shotgun (WGS) entry which is preliminary data.</text>
</comment>
<keyword evidence="2" id="KW-1185">Reference proteome</keyword>